<keyword evidence="1" id="KW-0732">Signal</keyword>
<evidence type="ECO:0000313" key="3">
    <source>
        <dbReference type="Proteomes" id="UP000178943"/>
    </source>
</evidence>
<evidence type="ECO:0008006" key="4">
    <source>
        <dbReference type="Google" id="ProtNLM"/>
    </source>
</evidence>
<feature type="signal peptide" evidence="1">
    <location>
        <begin position="1"/>
        <end position="18"/>
    </location>
</feature>
<dbReference type="EMBL" id="MFGW01000154">
    <property type="protein sequence ID" value="OGF63696.1"/>
    <property type="molecule type" value="Genomic_DNA"/>
</dbReference>
<evidence type="ECO:0000313" key="2">
    <source>
        <dbReference type="EMBL" id="OGF63696.1"/>
    </source>
</evidence>
<feature type="chain" id="PRO_5009521996" description="Lipoprotein" evidence="1">
    <location>
        <begin position="19"/>
        <end position="164"/>
    </location>
</feature>
<dbReference type="Proteomes" id="UP000178943">
    <property type="component" value="Unassembled WGS sequence"/>
</dbReference>
<reference evidence="2 3" key="1">
    <citation type="journal article" date="2016" name="Nat. Commun.">
        <title>Thousands of microbial genomes shed light on interconnected biogeochemical processes in an aquifer system.</title>
        <authorList>
            <person name="Anantharaman K."/>
            <person name="Brown C.T."/>
            <person name="Hug L.A."/>
            <person name="Sharon I."/>
            <person name="Castelle C.J."/>
            <person name="Probst A.J."/>
            <person name="Thomas B.C."/>
            <person name="Singh A."/>
            <person name="Wilkins M.J."/>
            <person name="Karaoz U."/>
            <person name="Brodie E.L."/>
            <person name="Williams K.H."/>
            <person name="Hubbard S.S."/>
            <person name="Banfield J.F."/>
        </authorList>
    </citation>
    <scope>NUCLEOTIDE SEQUENCE [LARGE SCALE GENOMIC DNA]</scope>
</reference>
<sequence length="164" mass="18948">MKNLLFLLTAVIILACGACVHQKTTEENTFSLNYYFSAETTYQRIEINEKKVSYTFFEDGAGKCAHWLQQSPCWTQTDLKTKTKEIKRVEIDDLVDLLNLMHFMDLNSVYGGAGENQRYYATMISVKLEGKEKTVTYQSFRDATPKPVAFQKIEDKILEFVKNM</sequence>
<organism evidence="2 3">
    <name type="scientific">Candidatus Fischerbacteria bacterium RBG_13_37_8</name>
    <dbReference type="NCBI Taxonomy" id="1817863"/>
    <lineage>
        <taxon>Bacteria</taxon>
        <taxon>Candidatus Fischeribacteriota</taxon>
    </lineage>
</organism>
<name>A0A1F5VJU8_9BACT</name>
<accession>A0A1F5VJU8</accession>
<evidence type="ECO:0000256" key="1">
    <source>
        <dbReference type="SAM" id="SignalP"/>
    </source>
</evidence>
<comment type="caution">
    <text evidence="2">The sequence shown here is derived from an EMBL/GenBank/DDBJ whole genome shotgun (WGS) entry which is preliminary data.</text>
</comment>
<gene>
    <name evidence="2" type="ORF">A2Y62_09500</name>
</gene>
<dbReference type="PROSITE" id="PS51257">
    <property type="entry name" value="PROKAR_LIPOPROTEIN"/>
    <property type="match status" value="1"/>
</dbReference>
<dbReference type="AlphaFoldDB" id="A0A1F5VJU8"/>
<proteinExistence type="predicted"/>
<protein>
    <recommendedName>
        <fullName evidence="4">Lipoprotein</fullName>
    </recommendedName>
</protein>